<reference evidence="2" key="1">
    <citation type="submission" date="2023-09" db="EMBL/GenBank/DDBJ databases">
        <title>30 novel species of actinomycetes from the DSMZ collection.</title>
        <authorList>
            <person name="Nouioui I."/>
        </authorList>
    </citation>
    <scope>NUCLEOTIDE SEQUENCE</scope>
    <source>
        <strain evidence="2">DSM 115977</strain>
    </source>
</reference>
<sequence length="63" mass="6900">MPNQPNDRYHQAPERLWRATEATGRFPAQSAYRGHRAGAEALPWSEVDKQPAGAASPGGLNTR</sequence>
<feature type="region of interest" description="Disordered" evidence="1">
    <location>
        <begin position="28"/>
        <end position="63"/>
    </location>
</feature>
<protein>
    <submittedName>
        <fullName evidence="2">DNA repair protein</fullName>
    </submittedName>
</protein>
<comment type="caution">
    <text evidence="2">The sequence shown here is derived from an EMBL/GenBank/DDBJ whole genome shotgun (WGS) entry which is preliminary data.</text>
</comment>
<proteinExistence type="predicted"/>
<accession>A0ABU2X3V0</accession>
<evidence type="ECO:0000313" key="3">
    <source>
        <dbReference type="Proteomes" id="UP001180973"/>
    </source>
</evidence>
<evidence type="ECO:0000313" key="2">
    <source>
        <dbReference type="EMBL" id="MDT0532858.1"/>
    </source>
</evidence>
<dbReference type="EMBL" id="JAVRFL010000048">
    <property type="protein sequence ID" value="MDT0532858.1"/>
    <property type="molecule type" value="Genomic_DNA"/>
</dbReference>
<dbReference type="RefSeq" id="WP_311414538.1">
    <property type="nucleotide sequence ID" value="NZ_JAVRFL010000048.1"/>
</dbReference>
<name>A0ABU2X3V0_9ACTN</name>
<organism evidence="2 3">
    <name type="scientific">Micromonospora reichwaldensis</name>
    <dbReference type="NCBI Taxonomy" id="3075516"/>
    <lineage>
        <taxon>Bacteria</taxon>
        <taxon>Bacillati</taxon>
        <taxon>Actinomycetota</taxon>
        <taxon>Actinomycetes</taxon>
        <taxon>Micromonosporales</taxon>
        <taxon>Micromonosporaceae</taxon>
        <taxon>Micromonospora</taxon>
    </lineage>
</organism>
<gene>
    <name evidence="2" type="ORF">RM555_28060</name>
</gene>
<keyword evidence="3" id="KW-1185">Reference proteome</keyword>
<evidence type="ECO:0000256" key="1">
    <source>
        <dbReference type="SAM" id="MobiDB-lite"/>
    </source>
</evidence>
<dbReference type="Proteomes" id="UP001180973">
    <property type="component" value="Unassembled WGS sequence"/>
</dbReference>